<comment type="caution">
    <text evidence="2">The sequence shown here is derived from an EMBL/GenBank/DDBJ whole genome shotgun (WGS) entry which is preliminary data.</text>
</comment>
<dbReference type="EMBL" id="JOKN01000004">
    <property type="protein sequence ID" value="KEQ57128.1"/>
    <property type="molecule type" value="Genomic_DNA"/>
</dbReference>
<reference evidence="2 3" key="1">
    <citation type="submission" date="2014-06" db="EMBL/GenBank/DDBJ databases">
        <authorList>
            <person name="Ngugi D.K."/>
            <person name="Blom J."/>
            <person name="Alam I."/>
            <person name="Rashid M."/>
            <person name="Ba Alawi W."/>
            <person name="Zhang G."/>
            <person name="Hikmawan T."/>
            <person name="Guan Y."/>
            <person name="Antunes A."/>
            <person name="Siam R."/>
            <person name="ElDorry H."/>
            <person name="Bajic V."/>
            <person name="Stingl U."/>
        </authorList>
    </citation>
    <scope>NUCLEOTIDE SEQUENCE [LARGE SCALE GENOMIC DNA]</scope>
    <source>
        <strain evidence="2">SCGC AAA799-N04</strain>
    </source>
</reference>
<feature type="compositionally biased region" description="Polar residues" evidence="1">
    <location>
        <begin position="72"/>
        <end position="90"/>
    </location>
</feature>
<evidence type="ECO:0000256" key="1">
    <source>
        <dbReference type="SAM" id="MobiDB-lite"/>
    </source>
</evidence>
<feature type="region of interest" description="Disordered" evidence="1">
    <location>
        <begin position="69"/>
        <end position="90"/>
    </location>
</feature>
<evidence type="ECO:0000313" key="2">
    <source>
        <dbReference type="EMBL" id="KEQ57128.1"/>
    </source>
</evidence>
<dbReference type="AlphaFoldDB" id="A0A081RPK5"/>
<keyword evidence="3" id="KW-1185">Reference proteome</keyword>
<protein>
    <submittedName>
        <fullName evidence="2">Uncharacterized protein</fullName>
    </submittedName>
</protein>
<name>A0A081RPK5_9ARCH</name>
<dbReference type="Proteomes" id="UP000028059">
    <property type="component" value="Unassembled WGS sequence"/>
</dbReference>
<organism evidence="2 3">
    <name type="scientific">Marine Group I thaumarchaeote SCGC AAA799-N04</name>
    <dbReference type="NCBI Taxonomy" id="1502293"/>
    <lineage>
        <taxon>Archaea</taxon>
        <taxon>Nitrososphaerota</taxon>
        <taxon>Marine Group I</taxon>
    </lineage>
</organism>
<evidence type="ECO:0000313" key="3">
    <source>
        <dbReference type="Proteomes" id="UP000028059"/>
    </source>
</evidence>
<sequence>MYMIEVMIQLRLANVGMTLQSRNNLIERKSTLTYSQFIERLCVLFDYCKENHKSTFEILFSDLKIKEREENSSLSNGFGQDTKNDGVMTN</sequence>
<gene>
    <name evidence="2" type="ORF">AAA799N04_00408</name>
</gene>
<proteinExistence type="predicted"/>
<accession>A0A081RPK5</accession>